<evidence type="ECO:0000256" key="8">
    <source>
        <dbReference type="SAM" id="MobiDB-lite"/>
    </source>
</evidence>
<dbReference type="PROSITE" id="PS50174">
    <property type="entry name" value="G_PATCH"/>
    <property type="match status" value="1"/>
</dbReference>
<dbReference type="InterPro" id="IPR036317">
    <property type="entry name" value="Cullin_homology_sf"/>
</dbReference>
<keyword evidence="7" id="KW-0175">Coiled coil</keyword>
<dbReference type="InterPro" id="IPR045211">
    <property type="entry name" value="TFP11/STIP/Ntr1"/>
</dbReference>
<evidence type="ECO:0000313" key="11">
    <source>
        <dbReference type="WBParaSite" id="scaffold1746_cov212.g3544"/>
    </source>
</evidence>
<reference evidence="11" key="1">
    <citation type="submission" date="2022-11" db="UniProtKB">
        <authorList>
            <consortium name="WormBaseParasite"/>
        </authorList>
    </citation>
    <scope>IDENTIFICATION</scope>
</reference>
<evidence type="ECO:0000256" key="2">
    <source>
        <dbReference type="ARBA" id="ARBA00010900"/>
    </source>
</evidence>
<comment type="subcellular location">
    <subcellularLocation>
        <location evidence="1">Nucleus</location>
    </subcellularLocation>
</comment>
<protein>
    <submittedName>
        <fullName evidence="11">G-patch domain-containing protein</fullName>
    </submittedName>
</protein>
<dbReference type="InterPro" id="IPR000467">
    <property type="entry name" value="G_patch_dom"/>
</dbReference>
<dbReference type="GO" id="GO:0071008">
    <property type="term" value="C:U2-type post-mRNA release spliceosomal complex"/>
    <property type="evidence" value="ECO:0007669"/>
    <property type="project" value="TreeGrafter"/>
</dbReference>
<dbReference type="InterPro" id="IPR022159">
    <property type="entry name" value="STIP/TFIP11_N"/>
</dbReference>
<feature type="domain" description="G-patch" evidence="9">
    <location>
        <begin position="241"/>
        <end position="287"/>
    </location>
</feature>
<feature type="region of interest" description="Disordered" evidence="8">
    <location>
        <begin position="145"/>
        <end position="208"/>
    </location>
</feature>
<dbReference type="GO" id="GO:0003676">
    <property type="term" value="F:nucleic acid binding"/>
    <property type="evidence" value="ECO:0007669"/>
    <property type="project" value="InterPro"/>
</dbReference>
<organism evidence="10 11">
    <name type="scientific">Meloidogyne javanica</name>
    <name type="common">Root-knot nematode worm</name>
    <dbReference type="NCBI Taxonomy" id="6303"/>
    <lineage>
        <taxon>Eukaryota</taxon>
        <taxon>Metazoa</taxon>
        <taxon>Ecdysozoa</taxon>
        <taxon>Nematoda</taxon>
        <taxon>Chromadorea</taxon>
        <taxon>Rhabditida</taxon>
        <taxon>Tylenchina</taxon>
        <taxon>Tylenchomorpha</taxon>
        <taxon>Tylenchoidea</taxon>
        <taxon>Meloidogynidae</taxon>
        <taxon>Meloidogyninae</taxon>
        <taxon>Meloidogyne</taxon>
        <taxon>Meloidogyne incognita group</taxon>
    </lineage>
</organism>
<keyword evidence="5" id="KW-0508">mRNA splicing</keyword>
<dbReference type="WBParaSite" id="scaffold1746_cov212.g3544">
    <property type="protein sequence ID" value="scaffold1746_cov212.g3544"/>
    <property type="gene ID" value="scaffold1746_cov212.g3544"/>
</dbReference>
<dbReference type="Proteomes" id="UP000887561">
    <property type="component" value="Unplaced"/>
</dbReference>
<dbReference type="InterPro" id="IPR022783">
    <property type="entry name" value="GCFC_dom"/>
</dbReference>
<proteinExistence type="inferred from homology"/>
<dbReference type="Pfam" id="PF07842">
    <property type="entry name" value="GCFC"/>
    <property type="match status" value="1"/>
</dbReference>
<dbReference type="AlphaFoldDB" id="A0A915LRD8"/>
<evidence type="ECO:0000256" key="6">
    <source>
        <dbReference type="ARBA" id="ARBA00023242"/>
    </source>
</evidence>
<evidence type="ECO:0000313" key="10">
    <source>
        <dbReference type="Proteomes" id="UP000887561"/>
    </source>
</evidence>
<dbReference type="GO" id="GO:0000390">
    <property type="term" value="P:spliceosomal complex disassembly"/>
    <property type="evidence" value="ECO:0007669"/>
    <property type="project" value="InterPro"/>
</dbReference>
<dbReference type="PANTHER" id="PTHR23329">
    <property type="entry name" value="TUFTELIN-INTERACTING PROTEIN 11-RELATED"/>
    <property type="match status" value="1"/>
</dbReference>
<evidence type="ECO:0000256" key="1">
    <source>
        <dbReference type="ARBA" id="ARBA00004123"/>
    </source>
</evidence>
<dbReference type="Pfam" id="PF12457">
    <property type="entry name" value="TIP_N"/>
    <property type="match status" value="1"/>
</dbReference>
<name>A0A915LRD8_MELJA</name>
<keyword evidence="10" id="KW-1185">Reference proteome</keyword>
<dbReference type="SMART" id="SM00443">
    <property type="entry name" value="G_patch"/>
    <property type="match status" value="1"/>
</dbReference>
<keyword evidence="6" id="KW-0539">Nucleus</keyword>
<keyword evidence="3" id="KW-0507">mRNA processing</keyword>
<feature type="coiled-coil region" evidence="7">
    <location>
        <begin position="25"/>
        <end position="66"/>
    </location>
</feature>
<evidence type="ECO:0000256" key="7">
    <source>
        <dbReference type="SAM" id="Coils"/>
    </source>
</evidence>
<evidence type="ECO:0000259" key="9">
    <source>
        <dbReference type="PROSITE" id="PS50174"/>
    </source>
</evidence>
<dbReference type="PANTHER" id="PTHR23329:SF1">
    <property type="entry name" value="TUFTELIN-INTERACTING PROTEIN 11"/>
    <property type="match status" value="1"/>
</dbReference>
<accession>A0A915LRD8</accession>
<dbReference type="SUPFAM" id="SSF75632">
    <property type="entry name" value="Cullin homology domain"/>
    <property type="match status" value="1"/>
</dbReference>
<comment type="similarity">
    <text evidence="2">Belongs to the TFP11/STIP family.</text>
</comment>
<sequence>MDTSFNDSSNVFENDVQYFETFNSILKLENVLKLEKESLAAVENELAKLKIQVDQQLNEYNLKRDEILGLVLNDNEKENNEISISERDIMEPVKSAGKNHQNMDEEEISERFDFDQTDYEFATGTRRFKRQTEEERIYGIWARDEDSDDDARPSFSSGKKRKEGPVRFVSVGVEKTSKESTSTETDEITIEARPEKRSKPSSFDQRTTNSVGSEVFAGFRNAAFQFASASGADAGWLKSGKGNVVMQMMQKMGYEQGKGLGKSKQGIVEPVQAVQRPGRGAVGAYGSEAKGPRFGAGHLLAKPFFFPNDQTAAEAQNRINQSGSLNNLSEAETAQFPARGTWRKSNAGKVRIQYKTLNDVISEGENQRFGDSGFGAVNAVGKIIDMTDVTEEEICKTDRQVRYLKDQNEVLLNEQSRIEDELAESKSEIVRLEEVYSIVKQFYQESSLENSTLEECRELFITLREKYSVEYTLYGLDAIAIPVLLPKISKYFSTWDPLDPEHASYGFEMMEDWKEILGSTKGGSLFKHFDKDSNASISAYDHCIWSGWMPSMRRAALTWNPRDNGPVMISLVQKWMPILPNWVLENLLEQVLAPRIKIKVDDWDPVTDPVPIETWLHPWHAIMGDRLLHTYATLRQKLAKGLNSWLPGDRSAIESIRPWKEIFSASTLYTFISMNILPKLSRFLQNIDLSNTEQFEYIELFDWLEMVNVDVIAQILTKNFFPRYSQHVSYQVTNPAITMAELERIKKGYMDWKNLLPTDIQKHALVMSELRQILQLLAQCQNRLTGQNIPGIHQKSKPQPLSSIGPFGLPPPSPQFTSNLPPASFKQLVESSAISNGIQFFPQRSKFHDGKQVYMFGDFSVYMDGTVLFYYSPPRRQWLPASLNVLLEMCRSK</sequence>
<keyword evidence="4" id="KW-0747">Spliceosome</keyword>
<evidence type="ECO:0000256" key="4">
    <source>
        <dbReference type="ARBA" id="ARBA00022728"/>
    </source>
</evidence>
<evidence type="ECO:0000256" key="5">
    <source>
        <dbReference type="ARBA" id="ARBA00023187"/>
    </source>
</evidence>
<dbReference type="Pfam" id="PF01585">
    <property type="entry name" value="G-patch"/>
    <property type="match status" value="1"/>
</dbReference>
<feature type="coiled-coil region" evidence="7">
    <location>
        <begin position="408"/>
        <end position="435"/>
    </location>
</feature>
<evidence type="ECO:0000256" key="3">
    <source>
        <dbReference type="ARBA" id="ARBA00022664"/>
    </source>
</evidence>